<reference evidence="1 2" key="1">
    <citation type="submission" date="2019-03" db="EMBL/GenBank/DDBJ databases">
        <title>Genomic Encyclopedia of Archaeal and Bacterial Type Strains, Phase II (KMG-II): from individual species to whole genera.</title>
        <authorList>
            <person name="Goeker M."/>
        </authorList>
    </citation>
    <scope>NUCLEOTIDE SEQUENCE [LARGE SCALE GENOMIC DNA]</scope>
    <source>
        <strain evidence="1 2">DSM 19035</strain>
    </source>
</reference>
<accession>A0A4R6T0F5</accession>
<dbReference type="Gene3D" id="3.90.320.10">
    <property type="match status" value="1"/>
</dbReference>
<keyword evidence="2" id="KW-1185">Reference proteome</keyword>
<evidence type="ECO:0000313" key="2">
    <source>
        <dbReference type="Proteomes" id="UP000295620"/>
    </source>
</evidence>
<evidence type="ECO:0000313" key="1">
    <source>
        <dbReference type="EMBL" id="TDQ12216.1"/>
    </source>
</evidence>
<organism evidence="1 2">
    <name type="scientific">Pedobacter metabolipauper</name>
    <dbReference type="NCBI Taxonomy" id="425513"/>
    <lineage>
        <taxon>Bacteria</taxon>
        <taxon>Pseudomonadati</taxon>
        <taxon>Bacteroidota</taxon>
        <taxon>Sphingobacteriia</taxon>
        <taxon>Sphingobacteriales</taxon>
        <taxon>Sphingobacteriaceae</taxon>
        <taxon>Pedobacter</taxon>
    </lineage>
</organism>
<comment type="caution">
    <text evidence="1">The sequence shown here is derived from an EMBL/GenBank/DDBJ whole genome shotgun (WGS) entry which is preliminary data.</text>
</comment>
<dbReference type="RefSeq" id="WP_133575224.1">
    <property type="nucleotide sequence ID" value="NZ_SNYC01000003.1"/>
</dbReference>
<gene>
    <name evidence="1" type="ORF">ATK78_1350</name>
</gene>
<name>A0A4R6T0F5_9SPHI</name>
<dbReference type="OrthoDB" id="792901at2"/>
<dbReference type="Proteomes" id="UP000295620">
    <property type="component" value="Unassembled WGS sequence"/>
</dbReference>
<proteinExistence type="predicted"/>
<dbReference type="EMBL" id="SNYC01000003">
    <property type="protein sequence ID" value="TDQ12216.1"/>
    <property type="molecule type" value="Genomic_DNA"/>
</dbReference>
<dbReference type="AlphaFoldDB" id="A0A4R6T0F5"/>
<dbReference type="InterPro" id="IPR011604">
    <property type="entry name" value="PDDEXK-like_dom_sf"/>
</dbReference>
<protein>
    <submittedName>
        <fullName evidence="1">Uncharacterized protein</fullName>
    </submittedName>
</protein>
<sequence>MAQDPYFGRPEISNSDLSALQEMLHPKPQFGDKEYAYAFGTLLDNMITEPDKVDLFNLTVKYQTYRYTADDFELAKAMKRAYYKDPFAKMISDAADFQAISTRYNWLMNYNGFDFTLSAGTRCKWDLLVRAWKMGGDIKSTAAETQSQFEAACEHFGYFRSRAWYMDIEGTNKDMLIGISKKNQKIFKICVDRNAPLTDMSRKLYEHGKSQYEDLAFKYWLMFDGLKISA</sequence>